<feature type="compositionally biased region" description="Polar residues" evidence="1">
    <location>
        <begin position="139"/>
        <end position="155"/>
    </location>
</feature>
<reference evidence="2 3" key="1">
    <citation type="submission" date="2016-02" db="EMBL/GenBank/DDBJ databases">
        <title>Genome analysis of coral dinoflagellate symbionts highlights evolutionary adaptations to a symbiotic lifestyle.</title>
        <authorList>
            <person name="Aranda M."/>
            <person name="Li Y."/>
            <person name="Liew Y.J."/>
            <person name="Baumgarten S."/>
            <person name="Simakov O."/>
            <person name="Wilson M."/>
            <person name="Piel J."/>
            <person name="Ashoor H."/>
            <person name="Bougouffa S."/>
            <person name="Bajic V.B."/>
            <person name="Ryu T."/>
            <person name="Ravasi T."/>
            <person name="Bayer T."/>
            <person name="Micklem G."/>
            <person name="Kim H."/>
            <person name="Bhak J."/>
            <person name="Lajeunesse T.C."/>
            <person name="Voolstra C.R."/>
        </authorList>
    </citation>
    <scope>NUCLEOTIDE SEQUENCE [LARGE SCALE GENOMIC DNA]</scope>
    <source>
        <strain evidence="2 3">CCMP2467</strain>
    </source>
</reference>
<dbReference type="EMBL" id="LSRX01002009">
    <property type="protein sequence ID" value="OLP76494.1"/>
    <property type="molecule type" value="Genomic_DNA"/>
</dbReference>
<feature type="compositionally biased region" description="Basic and acidic residues" evidence="1">
    <location>
        <begin position="1"/>
        <end position="48"/>
    </location>
</feature>
<organism evidence="2 3">
    <name type="scientific">Symbiodinium microadriaticum</name>
    <name type="common">Dinoflagellate</name>
    <name type="synonym">Zooxanthella microadriatica</name>
    <dbReference type="NCBI Taxonomy" id="2951"/>
    <lineage>
        <taxon>Eukaryota</taxon>
        <taxon>Sar</taxon>
        <taxon>Alveolata</taxon>
        <taxon>Dinophyceae</taxon>
        <taxon>Suessiales</taxon>
        <taxon>Symbiodiniaceae</taxon>
        <taxon>Symbiodinium</taxon>
    </lineage>
</organism>
<gene>
    <name evidence="2" type="ORF">AK812_SmicGene43563</name>
</gene>
<sequence length="308" mass="33810">MESPRGEEGAVAKEAVDTLPKPDSREAEDTLPKPDSQEAEDTLPKPDSQEAEDTLPKPVSDETAAAVAEDLQRKPDSVAEDAEATVTEQLKEAQLPTDEAQLPAVAQDDQVQPGGAQKGEEKIDEQATVEASPMEQMQVDEQATVPASQVEQMQASEEAEGGKSKPKQLSGAVSFVMDNPELLRRFDFKESVMALKPGETEHDRDCRLAHNLYVRYNKSLKSPNCPPEVADMAQKARRGSRTIETMFADWVSSRGVYIRPKDLIAREGEGPAMAIYAEKKRLQETEGTDEEPFWLKHPELPGNQANGS</sequence>
<evidence type="ECO:0000313" key="3">
    <source>
        <dbReference type="Proteomes" id="UP000186817"/>
    </source>
</evidence>
<evidence type="ECO:0000313" key="2">
    <source>
        <dbReference type="EMBL" id="OLP76494.1"/>
    </source>
</evidence>
<dbReference type="AlphaFoldDB" id="A0A1Q9C0P9"/>
<keyword evidence="3" id="KW-1185">Reference proteome</keyword>
<dbReference type="Proteomes" id="UP000186817">
    <property type="component" value="Unassembled WGS sequence"/>
</dbReference>
<name>A0A1Q9C0P9_SYMMI</name>
<proteinExistence type="predicted"/>
<protein>
    <submittedName>
        <fullName evidence="2">Uncharacterized protein</fullName>
    </submittedName>
</protein>
<evidence type="ECO:0000256" key="1">
    <source>
        <dbReference type="SAM" id="MobiDB-lite"/>
    </source>
</evidence>
<dbReference type="OrthoDB" id="412990at2759"/>
<feature type="region of interest" description="Disordered" evidence="1">
    <location>
        <begin position="1"/>
        <end position="167"/>
    </location>
</feature>
<comment type="caution">
    <text evidence="2">The sequence shown here is derived from an EMBL/GenBank/DDBJ whole genome shotgun (WGS) entry which is preliminary data.</text>
</comment>
<feature type="region of interest" description="Disordered" evidence="1">
    <location>
        <begin position="281"/>
        <end position="308"/>
    </location>
</feature>
<accession>A0A1Q9C0P9</accession>